<dbReference type="AlphaFoldDB" id="A0A1R4GJR4"/>
<dbReference type="InterPro" id="IPR018561">
    <property type="entry name" value="AosR"/>
</dbReference>
<accession>A0A1R4GJR4</accession>
<evidence type="ECO:0000313" key="2">
    <source>
        <dbReference type="Proteomes" id="UP000195787"/>
    </source>
</evidence>
<proteinExistence type="predicted"/>
<dbReference type="Proteomes" id="UP000195787">
    <property type="component" value="Unassembled WGS sequence"/>
</dbReference>
<organism evidence="1 2">
    <name type="scientific">Agrococcus casei LMG 22410</name>
    <dbReference type="NCBI Taxonomy" id="1255656"/>
    <lineage>
        <taxon>Bacteria</taxon>
        <taxon>Bacillati</taxon>
        <taxon>Actinomycetota</taxon>
        <taxon>Actinomycetes</taxon>
        <taxon>Micrococcales</taxon>
        <taxon>Microbacteriaceae</taxon>
        <taxon>Agrococcus</taxon>
    </lineage>
</organism>
<evidence type="ECO:0000313" key="1">
    <source>
        <dbReference type="EMBL" id="SJM68477.1"/>
    </source>
</evidence>
<dbReference type="Pfam" id="PF09438">
    <property type="entry name" value="DUF2017"/>
    <property type="match status" value="1"/>
</dbReference>
<dbReference type="OrthoDB" id="3268479at2"/>
<dbReference type="RefSeq" id="WP_086992899.1">
    <property type="nucleotide sequence ID" value="NZ_FUHU01000045.1"/>
</dbReference>
<dbReference type="EMBL" id="FUHU01000045">
    <property type="protein sequence ID" value="SJM68477.1"/>
    <property type="molecule type" value="Genomic_DNA"/>
</dbReference>
<dbReference type="GeneID" id="303174056"/>
<sequence>MHAWQKVHDGVEAVFDLDEAKMLENLAEQLKRLHRAAGQGALNFEDPAVLRLYPDAYDDAEEAHEFRRLALPELAAARERYHDAVIVGSVTAKREGDTATVHVGSEEIDDWLRALSDMRLVLTTRVEQGNEAFQGVTDWLGYVQATLLEVL</sequence>
<reference evidence="1 2" key="1">
    <citation type="submission" date="2017-02" db="EMBL/GenBank/DDBJ databases">
        <authorList>
            <person name="Peterson S.W."/>
        </authorList>
    </citation>
    <scope>NUCLEOTIDE SEQUENCE [LARGE SCALE GENOMIC DNA]</scope>
    <source>
        <strain evidence="1 2">LMG 22410</strain>
    </source>
</reference>
<protein>
    <submittedName>
        <fullName evidence="1">DUF2017 domain-containing protein</fullName>
    </submittedName>
</protein>
<name>A0A1R4GJR4_9MICO</name>
<keyword evidence="2" id="KW-1185">Reference proteome</keyword>
<gene>
    <name evidence="1" type="ORF">CZ674_12635</name>
</gene>